<keyword evidence="4" id="KW-0472">Membrane</keyword>
<dbReference type="Pfam" id="PF07690">
    <property type="entry name" value="MFS_1"/>
    <property type="match status" value="1"/>
</dbReference>
<gene>
    <name evidence="6" type="ORF">P168DRAFT_295118</name>
</gene>
<accession>A0A2I1DBA3</accession>
<reference evidence="6" key="1">
    <citation type="submission" date="2016-12" db="EMBL/GenBank/DDBJ databases">
        <title>The genomes of Aspergillus section Nigri reveals drivers in fungal speciation.</title>
        <authorList>
            <consortium name="DOE Joint Genome Institute"/>
            <person name="Vesth T.C."/>
            <person name="Nybo J."/>
            <person name="Theobald S."/>
            <person name="Brandl J."/>
            <person name="Frisvad J.C."/>
            <person name="Nielsen K.F."/>
            <person name="Lyhne E.K."/>
            <person name="Kogle M.E."/>
            <person name="Kuo A."/>
            <person name="Riley R."/>
            <person name="Clum A."/>
            <person name="Nolan M."/>
            <person name="Lipzen A."/>
            <person name="Salamov A."/>
            <person name="Henrissat B."/>
            <person name="Wiebenga A."/>
            <person name="De vries R.P."/>
            <person name="Grigoriev I.V."/>
            <person name="Mortensen U.H."/>
            <person name="Andersen M.R."/>
            <person name="Baker S.E."/>
        </authorList>
    </citation>
    <scope>NUCLEOTIDE SEQUENCE</scope>
    <source>
        <strain evidence="6">IBT 28561</strain>
    </source>
</reference>
<dbReference type="EMBL" id="MSFM01000002">
    <property type="protein sequence ID" value="PKY07147.1"/>
    <property type="molecule type" value="Genomic_DNA"/>
</dbReference>
<feature type="domain" description="Major facilitator superfamily (MFS) profile" evidence="5">
    <location>
        <begin position="40"/>
        <end position="422"/>
    </location>
</feature>
<evidence type="ECO:0000256" key="2">
    <source>
        <dbReference type="ARBA" id="ARBA00006727"/>
    </source>
</evidence>
<feature type="transmembrane region" description="Helical" evidence="4">
    <location>
        <begin position="276"/>
        <end position="298"/>
    </location>
</feature>
<evidence type="ECO:0000259" key="5">
    <source>
        <dbReference type="PROSITE" id="PS50850"/>
    </source>
</evidence>
<proteinExistence type="inferred from homology"/>
<sequence>MPSPTGTHEDEEKTIQPPISNNPTPDPALPPEGGLQGWLCCVGGSLGFFATLGFLNAIGIFQTTYQETLLRDYSSSAISWIFTIQLALIWAPGSLFGRIVDTYGPRPVMLPCALLCVFSLCMTSLSTKYYQIVLAQGVGYGLGAGGIFTTSLVCVGQWFVKQRGLAMGITVGGSSIGGVIFPFFLRLVMKDVGFNNMVRYTALFIGIALAASFFLLSARLPPKKWDSDVAWIDVTLFKERGFALYALGSYFVMWGLWAPFDFLPSMALLGGMEDDLAIYLIAIVNASSLFGRVIPGHIGDKVGYFNVIVASTFFSCVAILCLWLPFDYHSSNAGLIVFAVVYGFFSGAFVSIMMPCCAKSGSLETLGRQIGTYQGVIAISTLTGLPIMGAILGRQHNATYMGMQVFAVVTMFLGFLFLLGSRNVLAAANGTWRY</sequence>
<feature type="region of interest" description="Disordered" evidence="3">
    <location>
        <begin position="1"/>
        <end position="27"/>
    </location>
</feature>
<evidence type="ECO:0000256" key="1">
    <source>
        <dbReference type="ARBA" id="ARBA00004141"/>
    </source>
</evidence>
<feature type="transmembrane region" description="Helical" evidence="4">
    <location>
        <begin position="242"/>
        <end position="264"/>
    </location>
</feature>
<feature type="transmembrane region" description="Helical" evidence="4">
    <location>
        <begin position="35"/>
        <end position="61"/>
    </location>
</feature>
<evidence type="ECO:0000313" key="7">
    <source>
        <dbReference type="Proteomes" id="UP000234254"/>
    </source>
</evidence>
<comment type="caution">
    <text evidence="6">The sequence shown here is derived from an EMBL/GenBank/DDBJ whole genome shotgun (WGS) entry which is preliminary data.</text>
</comment>
<dbReference type="SUPFAM" id="SSF103473">
    <property type="entry name" value="MFS general substrate transporter"/>
    <property type="match status" value="1"/>
</dbReference>
<protein>
    <submittedName>
        <fullName evidence="6">MFS transporter</fullName>
    </submittedName>
</protein>
<feature type="transmembrane region" description="Helical" evidence="4">
    <location>
        <begin position="108"/>
        <end position="125"/>
    </location>
</feature>
<feature type="transmembrane region" description="Helical" evidence="4">
    <location>
        <begin position="405"/>
        <end position="425"/>
    </location>
</feature>
<keyword evidence="4" id="KW-0812">Transmembrane</keyword>
<feature type="transmembrane region" description="Helical" evidence="4">
    <location>
        <begin position="333"/>
        <end position="353"/>
    </location>
</feature>
<dbReference type="InterPro" id="IPR011701">
    <property type="entry name" value="MFS"/>
</dbReference>
<dbReference type="Gene3D" id="1.20.1250.20">
    <property type="entry name" value="MFS general substrate transporter like domains"/>
    <property type="match status" value="2"/>
</dbReference>
<keyword evidence="7" id="KW-1185">Reference proteome</keyword>
<dbReference type="GO" id="GO:0016020">
    <property type="term" value="C:membrane"/>
    <property type="evidence" value="ECO:0007669"/>
    <property type="project" value="UniProtKB-SubCell"/>
</dbReference>
<name>A0A2I1DBA3_ASPC2</name>
<feature type="transmembrane region" description="Helical" evidence="4">
    <location>
        <begin position="373"/>
        <end position="393"/>
    </location>
</feature>
<comment type="subcellular location">
    <subcellularLocation>
        <location evidence="1">Membrane</location>
        <topology evidence="1">Multi-pass membrane protein</topology>
    </subcellularLocation>
</comment>
<dbReference type="InterPro" id="IPR036259">
    <property type="entry name" value="MFS_trans_sf"/>
</dbReference>
<dbReference type="InterPro" id="IPR020846">
    <property type="entry name" value="MFS_dom"/>
</dbReference>
<dbReference type="Proteomes" id="UP000234254">
    <property type="component" value="Unassembled WGS sequence"/>
</dbReference>
<dbReference type="PANTHER" id="PTHR11360:SF284">
    <property type="entry name" value="EG:103B4.3 PROTEIN-RELATED"/>
    <property type="match status" value="1"/>
</dbReference>
<evidence type="ECO:0000256" key="3">
    <source>
        <dbReference type="SAM" id="MobiDB-lite"/>
    </source>
</evidence>
<dbReference type="VEuPathDB" id="FungiDB:P168DRAFT_295118"/>
<feature type="transmembrane region" description="Helical" evidence="4">
    <location>
        <begin position="200"/>
        <end position="222"/>
    </location>
</feature>
<dbReference type="PANTHER" id="PTHR11360">
    <property type="entry name" value="MONOCARBOXYLATE TRANSPORTER"/>
    <property type="match status" value="1"/>
</dbReference>
<dbReference type="OrthoDB" id="5667at2759"/>
<feature type="transmembrane region" description="Helical" evidence="4">
    <location>
        <begin position="73"/>
        <end position="96"/>
    </location>
</feature>
<dbReference type="InterPro" id="IPR050327">
    <property type="entry name" value="Proton-linked_MCT"/>
</dbReference>
<dbReference type="GeneID" id="36545537"/>
<feature type="transmembrane region" description="Helical" evidence="4">
    <location>
        <begin position="304"/>
        <end position="326"/>
    </location>
</feature>
<dbReference type="PROSITE" id="PS50850">
    <property type="entry name" value="MFS"/>
    <property type="match status" value="1"/>
</dbReference>
<evidence type="ECO:0000313" key="6">
    <source>
        <dbReference type="EMBL" id="PKY07147.1"/>
    </source>
</evidence>
<feature type="transmembrane region" description="Helical" evidence="4">
    <location>
        <begin position="165"/>
        <end position="188"/>
    </location>
</feature>
<dbReference type="RefSeq" id="XP_024695741.1">
    <property type="nucleotide sequence ID" value="XM_024838013.1"/>
</dbReference>
<keyword evidence="4" id="KW-1133">Transmembrane helix</keyword>
<feature type="transmembrane region" description="Helical" evidence="4">
    <location>
        <begin position="137"/>
        <end position="159"/>
    </location>
</feature>
<comment type="similarity">
    <text evidence="2">Belongs to the major facilitator superfamily. Monocarboxylate porter (TC 2.A.1.13) family.</text>
</comment>
<dbReference type="AlphaFoldDB" id="A0A2I1DBA3"/>
<evidence type="ECO:0000256" key="4">
    <source>
        <dbReference type="SAM" id="Phobius"/>
    </source>
</evidence>
<organism evidence="6 7">
    <name type="scientific">Aspergillus campestris (strain IBT 28561)</name>
    <dbReference type="NCBI Taxonomy" id="1392248"/>
    <lineage>
        <taxon>Eukaryota</taxon>
        <taxon>Fungi</taxon>
        <taxon>Dikarya</taxon>
        <taxon>Ascomycota</taxon>
        <taxon>Pezizomycotina</taxon>
        <taxon>Eurotiomycetes</taxon>
        <taxon>Eurotiomycetidae</taxon>
        <taxon>Eurotiales</taxon>
        <taxon>Aspergillaceae</taxon>
        <taxon>Aspergillus</taxon>
        <taxon>Aspergillus subgen. Circumdati</taxon>
    </lineage>
</organism>
<dbReference type="GO" id="GO:0022857">
    <property type="term" value="F:transmembrane transporter activity"/>
    <property type="evidence" value="ECO:0007669"/>
    <property type="project" value="InterPro"/>
</dbReference>